<keyword evidence="3" id="KW-1185">Reference proteome</keyword>
<feature type="compositionally biased region" description="Acidic residues" evidence="1">
    <location>
        <begin position="148"/>
        <end position="157"/>
    </location>
</feature>
<evidence type="ECO:0000313" key="2">
    <source>
        <dbReference type="EMBL" id="MFD1881003.1"/>
    </source>
</evidence>
<accession>A0ABW4R4U8</accession>
<feature type="region of interest" description="Disordered" evidence="1">
    <location>
        <begin position="131"/>
        <end position="157"/>
    </location>
</feature>
<comment type="caution">
    <text evidence="2">The sequence shown here is derived from an EMBL/GenBank/DDBJ whole genome shotgun (WGS) entry which is preliminary data.</text>
</comment>
<gene>
    <name evidence="2" type="ORF">ACFSCT_04655</name>
</gene>
<name>A0ABW4R4U8_9RHOB</name>
<evidence type="ECO:0000256" key="1">
    <source>
        <dbReference type="SAM" id="MobiDB-lite"/>
    </source>
</evidence>
<proteinExistence type="predicted"/>
<sequence length="157" mass="17235">MRFDPYSWHEVSVNEEYEAAKGRLRVRCSAQAPLYISAQGCEALAGVETSFDVEVSEAVTWRVDAPEGVRVFVHAPPGTVLPSIGEVFTNIDRLPEESGSMYEVQKALRALEMERRAYGRDMRAAIAAVRRQGSVKTPAPSAVAPVEPEPDADEAEE</sequence>
<evidence type="ECO:0000313" key="3">
    <source>
        <dbReference type="Proteomes" id="UP001597213"/>
    </source>
</evidence>
<dbReference type="Proteomes" id="UP001597213">
    <property type="component" value="Unassembled WGS sequence"/>
</dbReference>
<protein>
    <submittedName>
        <fullName evidence="2">Uncharacterized protein</fullName>
    </submittedName>
</protein>
<organism evidence="2 3">
    <name type="scientific">Paracoccus pacificus</name>
    <dbReference type="NCBI Taxonomy" id="1463598"/>
    <lineage>
        <taxon>Bacteria</taxon>
        <taxon>Pseudomonadati</taxon>
        <taxon>Pseudomonadota</taxon>
        <taxon>Alphaproteobacteria</taxon>
        <taxon>Rhodobacterales</taxon>
        <taxon>Paracoccaceae</taxon>
        <taxon>Paracoccus</taxon>
    </lineage>
</organism>
<dbReference type="EMBL" id="JBHUEN010000013">
    <property type="protein sequence ID" value="MFD1881003.1"/>
    <property type="molecule type" value="Genomic_DNA"/>
</dbReference>
<dbReference type="RefSeq" id="WP_379140502.1">
    <property type="nucleotide sequence ID" value="NZ_JBHUEN010000013.1"/>
</dbReference>
<reference evidence="3" key="1">
    <citation type="journal article" date="2019" name="Int. J. Syst. Evol. Microbiol.">
        <title>The Global Catalogue of Microorganisms (GCM) 10K type strain sequencing project: providing services to taxonomists for standard genome sequencing and annotation.</title>
        <authorList>
            <consortium name="The Broad Institute Genomics Platform"/>
            <consortium name="The Broad Institute Genome Sequencing Center for Infectious Disease"/>
            <person name="Wu L."/>
            <person name="Ma J."/>
        </authorList>
    </citation>
    <scope>NUCLEOTIDE SEQUENCE [LARGE SCALE GENOMIC DNA]</scope>
    <source>
        <strain evidence="3">CCUG 56029</strain>
    </source>
</reference>